<comment type="caution">
    <text evidence="2">The sequence shown here is derived from an EMBL/GenBank/DDBJ whole genome shotgun (WGS) entry which is preliminary data.</text>
</comment>
<gene>
    <name evidence="2" type="ORF">RDB_LOCUS142490</name>
</gene>
<feature type="region of interest" description="Disordered" evidence="1">
    <location>
        <begin position="1"/>
        <end position="20"/>
    </location>
</feature>
<dbReference type="Pfam" id="PF04614">
    <property type="entry name" value="Pex19"/>
    <property type="match status" value="1"/>
</dbReference>
<organism evidence="2 3">
    <name type="scientific">Rhizoctonia solani</name>
    <dbReference type="NCBI Taxonomy" id="456999"/>
    <lineage>
        <taxon>Eukaryota</taxon>
        <taxon>Fungi</taxon>
        <taxon>Dikarya</taxon>
        <taxon>Basidiomycota</taxon>
        <taxon>Agaricomycotina</taxon>
        <taxon>Agaricomycetes</taxon>
        <taxon>Cantharellales</taxon>
        <taxon>Ceratobasidiaceae</taxon>
        <taxon>Rhizoctonia</taxon>
    </lineage>
</organism>
<sequence>MLPSTLHLNDPVDVLNGHDGGQYSKERAQIPSLEFTCQFASADGFSGGARNEIRLNLTMTTPPPNAGKPVAPAPAKVDEEDLDELDDLLDQFTPAPAPVPPTTSKPTPPPASTSATKDSPATEAFPDDFEAALAREMEAMMRGEPTESTGSNDMAAAWQKLLIGDLEGTNPQEDMSDLFKNLGVGAGSGADTDTNPDDAFQRTIRQAMDKLKTSDENAKASGSTDDFAELLKQLGEGGGEGEEGLQGMIENMMGQLMSKEILYEPLVEMNEKFPGYFTEHPNLPEAELKRYKSQEAIVKQLVEIYQKPDYSDDNTETNKEVLRLMNEMQELGSPPTEIMGEVPPGFDFNSPEGMAQMLDKDGCVIA</sequence>
<dbReference type="PANTHER" id="PTHR12774">
    <property type="entry name" value="PEROXISOMAL BIOGENESIS FACTOR 19"/>
    <property type="match status" value="1"/>
</dbReference>
<feature type="compositionally biased region" description="Pro residues" evidence="1">
    <location>
        <begin position="95"/>
        <end position="111"/>
    </location>
</feature>
<protein>
    <submittedName>
        <fullName evidence="2">Uncharacterized protein</fullName>
    </submittedName>
</protein>
<dbReference type="AlphaFoldDB" id="A0A8H3HGE8"/>
<dbReference type="InterPro" id="IPR006708">
    <property type="entry name" value="Pex19"/>
</dbReference>
<dbReference type="InterPro" id="IPR038322">
    <property type="entry name" value="Pex19_C_sf"/>
</dbReference>
<feature type="compositionally biased region" description="Low complexity" evidence="1">
    <location>
        <begin position="112"/>
        <end position="122"/>
    </location>
</feature>
<evidence type="ECO:0000313" key="2">
    <source>
        <dbReference type="EMBL" id="CAE6513697.1"/>
    </source>
</evidence>
<name>A0A8H3HGE8_9AGAM</name>
<evidence type="ECO:0000313" key="3">
    <source>
        <dbReference type="Proteomes" id="UP000663861"/>
    </source>
</evidence>
<dbReference type="Gene3D" id="1.20.120.900">
    <property type="entry name" value="Pex19, mPTS binding domain"/>
    <property type="match status" value="1"/>
</dbReference>
<reference evidence="2" key="1">
    <citation type="submission" date="2021-01" db="EMBL/GenBank/DDBJ databases">
        <authorList>
            <person name="Kaushik A."/>
        </authorList>
    </citation>
    <scope>NUCLEOTIDE SEQUENCE</scope>
    <source>
        <strain evidence="2">AG4-RS23</strain>
    </source>
</reference>
<evidence type="ECO:0000256" key="1">
    <source>
        <dbReference type="SAM" id="MobiDB-lite"/>
    </source>
</evidence>
<dbReference type="PANTHER" id="PTHR12774:SF2">
    <property type="entry name" value="PEROXISOMAL BIOGENESIS FACTOR 19"/>
    <property type="match status" value="1"/>
</dbReference>
<proteinExistence type="predicted"/>
<dbReference type="GO" id="GO:0045046">
    <property type="term" value="P:protein import into peroxisome membrane"/>
    <property type="evidence" value="ECO:0007669"/>
    <property type="project" value="TreeGrafter"/>
</dbReference>
<dbReference type="GO" id="GO:0005778">
    <property type="term" value="C:peroxisomal membrane"/>
    <property type="evidence" value="ECO:0007669"/>
    <property type="project" value="TreeGrafter"/>
</dbReference>
<feature type="region of interest" description="Disordered" evidence="1">
    <location>
        <begin position="91"/>
        <end position="124"/>
    </location>
</feature>
<dbReference type="GO" id="GO:0033328">
    <property type="term" value="F:peroxisome membrane targeting sequence binding"/>
    <property type="evidence" value="ECO:0007669"/>
    <property type="project" value="TreeGrafter"/>
</dbReference>
<accession>A0A8H3HGE8</accession>
<dbReference type="Proteomes" id="UP000663861">
    <property type="component" value="Unassembled WGS sequence"/>
</dbReference>
<dbReference type="EMBL" id="CAJMWY010003998">
    <property type="protein sequence ID" value="CAE6513697.1"/>
    <property type="molecule type" value="Genomic_DNA"/>
</dbReference>